<reference evidence="10" key="1">
    <citation type="submission" date="2023-07" db="EMBL/GenBank/DDBJ databases">
        <authorList>
            <person name="Kim M.K."/>
        </authorList>
    </citation>
    <scope>NUCLEOTIDE SEQUENCE</scope>
    <source>
        <strain evidence="10">M29</strain>
    </source>
</reference>
<evidence type="ECO:0000256" key="1">
    <source>
        <dbReference type="ARBA" id="ARBA00008721"/>
    </source>
</evidence>
<evidence type="ECO:0000256" key="5">
    <source>
        <dbReference type="ARBA" id="ARBA00022801"/>
    </source>
</evidence>
<feature type="domain" description="PKD" evidence="9">
    <location>
        <begin position="369"/>
        <end position="428"/>
    </location>
</feature>
<dbReference type="Proteomes" id="UP001167796">
    <property type="component" value="Unassembled WGS sequence"/>
</dbReference>
<dbReference type="PANTHER" id="PTHR47466">
    <property type="match status" value="1"/>
</dbReference>
<dbReference type="InterPro" id="IPR035986">
    <property type="entry name" value="PKD_dom_sf"/>
</dbReference>
<dbReference type="InterPro" id="IPR024079">
    <property type="entry name" value="MetalloPept_cat_dom_sf"/>
</dbReference>
<keyword evidence="4" id="KW-0732">Signal</keyword>
<dbReference type="Pfam" id="PF05572">
    <property type="entry name" value="Peptidase_M43"/>
    <property type="match status" value="1"/>
</dbReference>
<dbReference type="Pfam" id="PF18911">
    <property type="entry name" value="PKD_4"/>
    <property type="match status" value="1"/>
</dbReference>
<evidence type="ECO:0000256" key="3">
    <source>
        <dbReference type="ARBA" id="ARBA00022723"/>
    </source>
</evidence>
<gene>
    <name evidence="10" type="ORF">Q5H92_13930</name>
</gene>
<evidence type="ECO:0000313" key="10">
    <source>
        <dbReference type="EMBL" id="MDO7847465.1"/>
    </source>
</evidence>
<dbReference type="CDD" id="cd00146">
    <property type="entry name" value="PKD"/>
    <property type="match status" value="1"/>
</dbReference>
<dbReference type="InterPro" id="IPR022409">
    <property type="entry name" value="PKD/Chitinase_dom"/>
</dbReference>
<accession>A0ABT9AC95</accession>
<dbReference type="SMART" id="SM00089">
    <property type="entry name" value="PKD"/>
    <property type="match status" value="1"/>
</dbReference>
<dbReference type="InterPro" id="IPR013783">
    <property type="entry name" value="Ig-like_fold"/>
</dbReference>
<comment type="caution">
    <text evidence="10">The sequence shown here is derived from an EMBL/GenBank/DDBJ whole genome shotgun (WGS) entry which is preliminary data.</text>
</comment>
<sequence length="589" mass="62164">MAAVLAFAGLGAQAQTTGGKNPNWCGTVDEQERYFAAHPGAREAQKAFDLRMAAMAQTQAQQRTTYVTDVTIPVVVHIIHTGGTDNISDRQINSAIELLNQDYQKLNADTSQIIPLFQPIAASVGFRFRLAKKDPNGNCTTGITRHYLPSLYNDNQSGAIQAVGVWDQSKYLNIWVVNTIGVATAGGFVVGYVSPPNNPSNPRDGYVIRHDYFGNQGTSTPRNALLRGATHEIGHYFGLSHPWGQTNNPGTGDCTGTDNVADTPQTDGTFSCNLNYAPCGPIANVQNFMDYASCAVMFTQGQRALMRTVLAANRPNLISQANLVATGTNDGYVTVDCAPTAAFGIAPGTSASVCINTPVTLRDYSSNFSATGGTLSYSWSFPGGTPATATGQQVSVSYANAGFYSVTETVTNSIGSTTSTQTNIIRVEGPSGGETAPLNQSFEDANFPALFTAPTLRNYELSGTTAAGVASSSFVWRRQTVVPAADGSAYLAVTNRTYPAGATSTLITPNINLAGITNATLRFARAYALRSSTDDVQLRVAFSSDCGQTWLTAATFNAAALTTQGLTPIDGYAPASSAEWQTLSVAIPA</sequence>
<dbReference type="Gene3D" id="2.60.40.10">
    <property type="entry name" value="Immunoglobulins"/>
    <property type="match status" value="1"/>
</dbReference>
<keyword evidence="2" id="KW-0645">Protease</keyword>
<keyword evidence="5" id="KW-0378">Hydrolase</keyword>
<evidence type="ECO:0000256" key="2">
    <source>
        <dbReference type="ARBA" id="ARBA00022670"/>
    </source>
</evidence>
<dbReference type="PROSITE" id="PS50093">
    <property type="entry name" value="PKD"/>
    <property type="match status" value="1"/>
</dbReference>
<evidence type="ECO:0000256" key="8">
    <source>
        <dbReference type="ARBA" id="ARBA00023157"/>
    </source>
</evidence>
<dbReference type="GO" id="GO:0008237">
    <property type="term" value="F:metallopeptidase activity"/>
    <property type="evidence" value="ECO:0007669"/>
    <property type="project" value="UniProtKB-KW"/>
</dbReference>
<dbReference type="InterPro" id="IPR000601">
    <property type="entry name" value="PKD_dom"/>
</dbReference>
<dbReference type="EMBL" id="JAUQSX010000007">
    <property type="protein sequence ID" value="MDO7847465.1"/>
    <property type="molecule type" value="Genomic_DNA"/>
</dbReference>
<evidence type="ECO:0000256" key="7">
    <source>
        <dbReference type="ARBA" id="ARBA00023049"/>
    </source>
</evidence>
<dbReference type="InterPro" id="IPR008754">
    <property type="entry name" value="Peptidase_M43"/>
</dbReference>
<organism evidence="10 11">
    <name type="scientific">Hymenobacter mellowenesis</name>
    <dbReference type="NCBI Taxonomy" id="3063995"/>
    <lineage>
        <taxon>Bacteria</taxon>
        <taxon>Pseudomonadati</taxon>
        <taxon>Bacteroidota</taxon>
        <taxon>Cytophagia</taxon>
        <taxon>Cytophagales</taxon>
        <taxon>Hymenobacteraceae</taxon>
        <taxon>Hymenobacter</taxon>
    </lineage>
</organism>
<dbReference type="PANTHER" id="PTHR47466:SF1">
    <property type="entry name" value="METALLOPROTEASE MEP1 (AFU_ORTHOLOGUE AFUA_1G07730)-RELATED"/>
    <property type="match status" value="1"/>
</dbReference>
<keyword evidence="8" id="KW-1015">Disulfide bond</keyword>
<evidence type="ECO:0000256" key="4">
    <source>
        <dbReference type="ARBA" id="ARBA00022729"/>
    </source>
</evidence>
<evidence type="ECO:0000259" key="9">
    <source>
        <dbReference type="PROSITE" id="PS50093"/>
    </source>
</evidence>
<evidence type="ECO:0000313" key="11">
    <source>
        <dbReference type="Proteomes" id="UP001167796"/>
    </source>
</evidence>
<keyword evidence="7 10" id="KW-0482">Metalloprotease</keyword>
<dbReference type="RefSeq" id="WP_305012143.1">
    <property type="nucleotide sequence ID" value="NZ_JAUQSX010000007.1"/>
</dbReference>
<dbReference type="Gene3D" id="3.40.390.10">
    <property type="entry name" value="Collagenase (Catalytic Domain)"/>
    <property type="match status" value="1"/>
</dbReference>
<protein>
    <submittedName>
        <fullName evidence="10">M43 family zinc metalloprotease</fullName>
    </submittedName>
</protein>
<dbReference type="SUPFAM" id="SSF55486">
    <property type="entry name" value="Metalloproteases ('zincins'), catalytic domain"/>
    <property type="match status" value="1"/>
</dbReference>
<proteinExistence type="inferred from homology"/>
<feature type="non-terminal residue" evidence="10">
    <location>
        <position position="589"/>
    </location>
</feature>
<keyword evidence="6" id="KW-0862">Zinc</keyword>
<name>A0ABT9AC95_9BACT</name>
<keyword evidence="3" id="KW-0479">Metal-binding</keyword>
<keyword evidence="11" id="KW-1185">Reference proteome</keyword>
<evidence type="ECO:0000256" key="6">
    <source>
        <dbReference type="ARBA" id="ARBA00022833"/>
    </source>
</evidence>
<dbReference type="SUPFAM" id="SSF49299">
    <property type="entry name" value="PKD domain"/>
    <property type="match status" value="1"/>
</dbReference>
<comment type="similarity">
    <text evidence="1">Belongs to the peptidase M43B family.</text>
</comment>